<dbReference type="InterPro" id="IPR039424">
    <property type="entry name" value="SBP_5"/>
</dbReference>
<keyword evidence="3" id="KW-0732">Signal</keyword>
<evidence type="ECO:0000313" key="5">
    <source>
        <dbReference type="EMBL" id="MBB6408944.1"/>
    </source>
</evidence>
<dbReference type="EMBL" id="JACHEF010000001">
    <property type="protein sequence ID" value="MBB6408944.1"/>
    <property type="molecule type" value="Genomic_DNA"/>
</dbReference>
<dbReference type="PROSITE" id="PS51318">
    <property type="entry name" value="TAT"/>
    <property type="match status" value="1"/>
</dbReference>
<name>A0A841P0V0_9HYPH</name>
<dbReference type="CDD" id="cd08503">
    <property type="entry name" value="PBP2_NikA_DppA_OppA_like_17"/>
    <property type="match status" value="1"/>
</dbReference>
<dbReference type="Gene3D" id="3.10.105.10">
    <property type="entry name" value="Dipeptide-binding Protein, Domain 3"/>
    <property type="match status" value="1"/>
</dbReference>
<accession>A0A841P0V0</accession>
<dbReference type="Gene3D" id="3.40.190.10">
    <property type="entry name" value="Periplasmic binding protein-like II"/>
    <property type="match status" value="1"/>
</dbReference>
<comment type="caution">
    <text evidence="5">The sequence shown here is derived from an EMBL/GenBank/DDBJ whole genome shotgun (WGS) entry which is preliminary data.</text>
</comment>
<sequence>MPMFTSNSDKVPEHVYASAASCRNGQLDRREFLALASAFGASAPMAYGLIGASLTPALAAEPKRGGTLKVAMFVKDPKDPRTADWSEIANAQRQTLEPLVKYTADYTFEGRLLESWEVNADATQFVLHCRRGATWNNGDAFTVDDVIFNLRRWCERDAAGNSMAGRMGTLIDQATGKLRETAIERLDDMTLRITLQRPDITFIPNLADYPALLVHKSFDEKGATFSGCPIGTGPFELISYDVGVRVVLKRRTHGNWWGGEPHLDGIEFIDYGTDPNATFGAFEAHEIHTNYESPVDQLAGLDGLGLVKGEATTAGTLLARMNVTNKPFDDQRVRNALQLAVDNKVVLDLGYSGARDVAHNHHVSPIHPEYVELPAISRDIDKAARLLQEAGRTDFEFELITADEDFHRNTGDAIAAQLREAKIKIKRTVLPGSTFWNDWTKYPFSMTTWNMRPLGVQVLAVAYRTGEAWNESAWSNPEFDTKLNAALAIPDAEKRKISMKEIEAMLQDAGILIQPYWRKLYKHWVPALKGVRVHPTQEHEYFDAWLDEG</sequence>
<dbReference type="InterPro" id="IPR030678">
    <property type="entry name" value="Peptide/Ni-bd"/>
</dbReference>
<keyword evidence="6" id="KW-1185">Reference proteome</keyword>
<dbReference type="PANTHER" id="PTHR30290:SF38">
    <property type="entry name" value="D,D-DIPEPTIDE-BINDING PERIPLASMIC PROTEIN DDPA-RELATED"/>
    <property type="match status" value="1"/>
</dbReference>
<feature type="domain" description="Solute-binding protein family 5" evidence="4">
    <location>
        <begin position="108"/>
        <end position="450"/>
    </location>
</feature>
<reference evidence="5 6" key="1">
    <citation type="submission" date="2020-08" db="EMBL/GenBank/DDBJ databases">
        <title>Genomic Encyclopedia of Type Strains, Phase IV (KMG-IV): sequencing the most valuable type-strain genomes for metagenomic binning, comparative biology and taxonomic classification.</title>
        <authorList>
            <person name="Goeker M."/>
        </authorList>
    </citation>
    <scope>NUCLEOTIDE SEQUENCE [LARGE SCALE GENOMIC DNA]</scope>
    <source>
        <strain evidence="5 6">DSM 100039</strain>
    </source>
</reference>
<dbReference type="GO" id="GO:0030288">
    <property type="term" value="C:outer membrane-bounded periplasmic space"/>
    <property type="evidence" value="ECO:0007669"/>
    <property type="project" value="UniProtKB-ARBA"/>
</dbReference>
<dbReference type="InterPro" id="IPR000914">
    <property type="entry name" value="SBP_5_dom"/>
</dbReference>
<evidence type="ECO:0000256" key="2">
    <source>
        <dbReference type="ARBA" id="ARBA00005695"/>
    </source>
</evidence>
<evidence type="ECO:0000259" key="4">
    <source>
        <dbReference type="Pfam" id="PF00496"/>
    </source>
</evidence>
<dbReference type="Proteomes" id="UP000556329">
    <property type="component" value="Unassembled WGS sequence"/>
</dbReference>
<dbReference type="GO" id="GO:1904680">
    <property type="term" value="F:peptide transmembrane transporter activity"/>
    <property type="evidence" value="ECO:0007669"/>
    <property type="project" value="TreeGrafter"/>
</dbReference>
<gene>
    <name evidence="5" type="ORF">HNQ71_001588</name>
</gene>
<dbReference type="PIRSF" id="PIRSF002741">
    <property type="entry name" value="MppA"/>
    <property type="match status" value="1"/>
</dbReference>
<evidence type="ECO:0000256" key="1">
    <source>
        <dbReference type="ARBA" id="ARBA00004418"/>
    </source>
</evidence>
<comment type="subcellular location">
    <subcellularLocation>
        <location evidence="1">Periplasm</location>
    </subcellularLocation>
</comment>
<comment type="similarity">
    <text evidence="2">Belongs to the bacterial solute-binding protein 5 family.</text>
</comment>
<dbReference type="PANTHER" id="PTHR30290">
    <property type="entry name" value="PERIPLASMIC BINDING COMPONENT OF ABC TRANSPORTER"/>
    <property type="match status" value="1"/>
</dbReference>
<dbReference type="SUPFAM" id="SSF53850">
    <property type="entry name" value="Periplasmic binding protein-like II"/>
    <property type="match status" value="1"/>
</dbReference>
<dbReference type="GO" id="GO:0015833">
    <property type="term" value="P:peptide transport"/>
    <property type="evidence" value="ECO:0007669"/>
    <property type="project" value="TreeGrafter"/>
</dbReference>
<proteinExistence type="inferred from homology"/>
<protein>
    <submittedName>
        <fullName evidence="5">Peptide/nickel transport system substrate-binding protein</fullName>
    </submittedName>
</protein>
<dbReference type="GO" id="GO:0043190">
    <property type="term" value="C:ATP-binding cassette (ABC) transporter complex"/>
    <property type="evidence" value="ECO:0007669"/>
    <property type="project" value="InterPro"/>
</dbReference>
<dbReference type="AlphaFoldDB" id="A0A841P0V0"/>
<dbReference type="Pfam" id="PF00496">
    <property type="entry name" value="SBP_bac_5"/>
    <property type="match status" value="1"/>
</dbReference>
<evidence type="ECO:0000256" key="3">
    <source>
        <dbReference type="ARBA" id="ARBA00022729"/>
    </source>
</evidence>
<dbReference type="RefSeq" id="WP_184871925.1">
    <property type="nucleotide sequence ID" value="NZ_JACHEF010000001.1"/>
</dbReference>
<dbReference type="InterPro" id="IPR006311">
    <property type="entry name" value="TAT_signal"/>
</dbReference>
<organism evidence="5 6">
    <name type="scientific">Mesorhizobium sangaii</name>
    <dbReference type="NCBI Taxonomy" id="505389"/>
    <lineage>
        <taxon>Bacteria</taxon>
        <taxon>Pseudomonadati</taxon>
        <taxon>Pseudomonadota</taxon>
        <taxon>Alphaproteobacteria</taxon>
        <taxon>Hyphomicrobiales</taxon>
        <taxon>Phyllobacteriaceae</taxon>
        <taxon>Mesorhizobium</taxon>
    </lineage>
</organism>
<evidence type="ECO:0000313" key="6">
    <source>
        <dbReference type="Proteomes" id="UP000556329"/>
    </source>
</evidence>